<dbReference type="InterPro" id="IPR019480">
    <property type="entry name" value="Dihydroorotate_DH_Fe-S-bd"/>
</dbReference>
<dbReference type="Proteomes" id="UP001240150">
    <property type="component" value="Chromosome"/>
</dbReference>
<reference evidence="2 3" key="1">
    <citation type="submission" date="2023-06" db="EMBL/GenBank/DDBJ databases">
        <authorList>
            <person name="Yushchuk O."/>
            <person name="Binda E."/>
            <person name="Ruckert-Reed C."/>
            <person name="Fedorenko V."/>
            <person name="Kalinowski J."/>
            <person name="Marinelli F."/>
        </authorList>
    </citation>
    <scope>NUCLEOTIDE SEQUENCE [LARGE SCALE GENOMIC DNA]</scope>
    <source>
        <strain evidence="2 3">NRRL 3884</strain>
    </source>
</reference>
<dbReference type="PROSITE" id="PS51384">
    <property type="entry name" value="FAD_FR"/>
    <property type="match status" value="1"/>
</dbReference>
<dbReference type="EMBL" id="CP126980">
    <property type="protein sequence ID" value="WIM92933.1"/>
    <property type="molecule type" value="Genomic_DNA"/>
</dbReference>
<dbReference type="PRINTS" id="PR00410">
    <property type="entry name" value="PHEHYDRXLASE"/>
</dbReference>
<accession>A0ABY8W5H0</accession>
<dbReference type="InterPro" id="IPR001433">
    <property type="entry name" value="OxRdtase_FAD/NAD-bd"/>
</dbReference>
<gene>
    <name evidence="2" type="ORF">ACTOB_004892</name>
</gene>
<dbReference type="CDD" id="cd06221">
    <property type="entry name" value="sulfite_reductase_like"/>
    <property type="match status" value="1"/>
</dbReference>
<sequence>MNPAVPAPSRVVRRRQDTADTVTVELSGVDEPLPAFQPGQFAMLTAYGVGDVPISISGTEGAGPAHTIRAVGAVTQALCAAQPGDLVGVRGPFGIGWDLAAAAGHDVLVVAGGLGLAPLRPVVERLLADRSAYGEVTVLAGARQPAELLYRDDLVRWAAQAQVLTVVDRPDDTWTGPVGLVTTVIPAAAVDPAASVAYLCGPEVMMRFTARTLIARGVPAERVQVSLERSMRCGVGWCGHCQLGPLLICRDGPVVPYPVAEPLMSVREL</sequence>
<dbReference type="SUPFAM" id="SSF52343">
    <property type="entry name" value="Ferredoxin reductase-like, C-terminal NADP-linked domain"/>
    <property type="match status" value="1"/>
</dbReference>
<dbReference type="InterPro" id="IPR050353">
    <property type="entry name" value="PyrK_electron_transfer"/>
</dbReference>
<dbReference type="Gene3D" id="2.40.30.10">
    <property type="entry name" value="Translation factors"/>
    <property type="match status" value="1"/>
</dbReference>
<dbReference type="InterPro" id="IPR017927">
    <property type="entry name" value="FAD-bd_FR_type"/>
</dbReference>
<dbReference type="PIRSF" id="PIRSF006816">
    <property type="entry name" value="Cyc3_hyd_g"/>
    <property type="match status" value="1"/>
</dbReference>
<dbReference type="RefSeq" id="WP_284914140.1">
    <property type="nucleotide sequence ID" value="NZ_CP126980.1"/>
</dbReference>
<organism evidence="2 3">
    <name type="scientific">Actinoplanes oblitus</name>
    <dbReference type="NCBI Taxonomy" id="3040509"/>
    <lineage>
        <taxon>Bacteria</taxon>
        <taxon>Bacillati</taxon>
        <taxon>Actinomycetota</taxon>
        <taxon>Actinomycetes</taxon>
        <taxon>Micromonosporales</taxon>
        <taxon>Micromonosporaceae</taxon>
        <taxon>Actinoplanes</taxon>
    </lineage>
</organism>
<dbReference type="InterPro" id="IPR017938">
    <property type="entry name" value="Riboflavin_synthase-like_b-brl"/>
</dbReference>
<dbReference type="PANTHER" id="PTHR43513:SF3">
    <property type="entry name" value="DIHYDROOROTATE DEHYDROGENASE B (NAD(+)), ELECTRON TRANSFER SUBUNIT-RELATED"/>
    <property type="match status" value="1"/>
</dbReference>
<protein>
    <submittedName>
        <fullName evidence="2">FAD/NAD(P)-binding protein</fullName>
    </submittedName>
</protein>
<proteinExistence type="predicted"/>
<dbReference type="Pfam" id="PF10418">
    <property type="entry name" value="DHODB_Fe-S_bind"/>
    <property type="match status" value="1"/>
</dbReference>
<dbReference type="SUPFAM" id="SSF63380">
    <property type="entry name" value="Riboflavin synthase domain-like"/>
    <property type="match status" value="1"/>
</dbReference>
<keyword evidence="3" id="KW-1185">Reference proteome</keyword>
<evidence type="ECO:0000259" key="1">
    <source>
        <dbReference type="PROSITE" id="PS51384"/>
    </source>
</evidence>
<dbReference type="InterPro" id="IPR012165">
    <property type="entry name" value="Cyt_c3_hydrogenase_gsu"/>
</dbReference>
<evidence type="ECO:0000313" key="3">
    <source>
        <dbReference type="Proteomes" id="UP001240150"/>
    </source>
</evidence>
<feature type="domain" description="FAD-binding FR-type" evidence="1">
    <location>
        <begin position="4"/>
        <end position="99"/>
    </location>
</feature>
<dbReference type="InterPro" id="IPR039261">
    <property type="entry name" value="FNR_nucleotide-bd"/>
</dbReference>
<dbReference type="PANTHER" id="PTHR43513">
    <property type="entry name" value="DIHYDROOROTATE DEHYDROGENASE B (NAD(+)), ELECTRON TRANSFER SUBUNIT"/>
    <property type="match status" value="1"/>
</dbReference>
<evidence type="ECO:0000313" key="2">
    <source>
        <dbReference type="EMBL" id="WIM92933.1"/>
    </source>
</evidence>
<name>A0ABY8W5H0_9ACTN</name>
<dbReference type="Pfam" id="PF00175">
    <property type="entry name" value="NAD_binding_1"/>
    <property type="match status" value="1"/>
</dbReference>
<dbReference type="Gene3D" id="3.40.50.80">
    <property type="entry name" value="Nucleotide-binding domain of ferredoxin-NADP reductase (FNR) module"/>
    <property type="match status" value="1"/>
</dbReference>